<gene>
    <name evidence="2" type="ORF">TVY486_0200610</name>
</gene>
<dbReference type="EMBL" id="HE573018">
    <property type="protein sequence ID" value="CCC46649.1"/>
    <property type="molecule type" value="Genomic_DNA"/>
</dbReference>
<proteinExistence type="predicted"/>
<accession>G0TRS7</accession>
<evidence type="ECO:0000313" key="2">
    <source>
        <dbReference type="EMBL" id="CCC46649.1"/>
    </source>
</evidence>
<feature type="region of interest" description="Disordered" evidence="1">
    <location>
        <begin position="39"/>
        <end position="60"/>
    </location>
</feature>
<dbReference type="VEuPathDB" id="TriTrypDB:TvY486_0200610"/>
<dbReference type="OMA" id="ARRPFKW"/>
<evidence type="ECO:0000256" key="1">
    <source>
        <dbReference type="SAM" id="MobiDB-lite"/>
    </source>
</evidence>
<dbReference type="AlphaFoldDB" id="G0TRS7"/>
<reference evidence="2" key="1">
    <citation type="journal article" date="2012" name="Proc. Natl. Acad. Sci. U.S.A.">
        <title>Antigenic diversity is generated by distinct evolutionary mechanisms in African trypanosome species.</title>
        <authorList>
            <person name="Jackson A.P."/>
            <person name="Berry A."/>
            <person name="Aslett M."/>
            <person name="Allison H.C."/>
            <person name="Burton P."/>
            <person name="Vavrova-Anderson J."/>
            <person name="Brown R."/>
            <person name="Browne H."/>
            <person name="Corton N."/>
            <person name="Hauser H."/>
            <person name="Gamble J."/>
            <person name="Gilderthorp R."/>
            <person name="Marcello L."/>
            <person name="McQuillan J."/>
            <person name="Otto T.D."/>
            <person name="Quail M.A."/>
            <person name="Sanders M.J."/>
            <person name="van Tonder A."/>
            <person name="Ginger M.L."/>
            <person name="Field M.C."/>
            <person name="Barry J.D."/>
            <person name="Hertz-Fowler C."/>
            <person name="Berriman M."/>
        </authorList>
    </citation>
    <scope>NUCLEOTIDE SEQUENCE</scope>
    <source>
        <strain evidence="2">Y486</strain>
    </source>
</reference>
<protein>
    <submittedName>
        <fullName evidence="2">Uncharacterized protein</fullName>
    </submittedName>
</protein>
<feature type="compositionally biased region" description="Polar residues" evidence="1">
    <location>
        <begin position="39"/>
        <end position="54"/>
    </location>
</feature>
<sequence>MPVATAPSLPNFEDSFPRQVANDVHGVEAAGDATIASANASANREAKTNPQGVASSREHERQIKLGQLLVRLGAAKESAVFGSGGLSVPPRDLLVINQYDGSDTAPRPFRWYNPMSWFFSSPTPSPITWSPAEAPASYSAPATVAASAPLSAPVSTPGTDIKRMSRSLPSIDMRPLPDDVQLEPVVDADRTKLLKDEEVIHKTLNGLEDTRKTFLVVSQSLRCENEVEAVLRCYEKYSVPAAGEPEVSGTTSTARSTIGPSVKLSDLSLPPEAGVLKCAPVVSILRQCAEGVATAYSKADDS</sequence>
<name>G0TRS7_TRYVY</name>
<organism evidence="2">
    <name type="scientific">Trypanosoma vivax (strain Y486)</name>
    <dbReference type="NCBI Taxonomy" id="1055687"/>
    <lineage>
        <taxon>Eukaryota</taxon>
        <taxon>Discoba</taxon>
        <taxon>Euglenozoa</taxon>
        <taxon>Kinetoplastea</taxon>
        <taxon>Metakinetoplastina</taxon>
        <taxon>Trypanosomatida</taxon>
        <taxon>Trypanosomatidae</taxon>
        <taxon>Trypanosoma</taxon>
        <taxon>Duttonella</taxon>
    </lineage>
</organism>